<comment type="caution">
    <text evidence="2">The sequence shown here is derived from an EMBL/GenBank/DDBJ whole genome shotgun (WGS) entry which is preliminary data.</text>
</comment>
<reference evidence="2" key="1">
    <citation type="journal article" date="2020" name="G3 (Bethesda)">
        <title>High-Quality Assemblies for Three Invasive Social Wasps from the &lt;i&gt;Vespula&lt;/i&gt; Genus.</title>
        <authorList>
            <person name="Harrop T.W.R."/>
            <person name="Guhlin J."/>
            <person name="McLaughlin G.M."/>
            <person name="Permina E."/>
            <person name="Stockwell P."/>
            <person name="Gilligan J."/>
            <person name="Le Lec M.F."/>
            <person name="Gruber M.A.M."/>
            <person name="Quinn O."/>
            <person name="Lovegrove M."/>
            <person name="Duncan E.J."/>
            <person name="Remnant E.J."/>
            <person name="Van Eeckhoven J."/>
            <person name="Graham B."/>
            <person name="Knapp R.A."/>
            <person name="Langford K.W."/>
            <person name="Kronenberg Z."/>
            <person name="Press M.O."/>
            <person name="Eacker S.M."/>
            <person name="Wilson-Rankin E.E."/>
            <person name="Purcell J."/>
            <person name="Lester P.J."/>
            <person name="Dearden P.K."/>
        </authorList>
    </citation>
    <scope>NUCLEOTIDE SEQUENCE</scope>
    <source>
        <strain evidence="2">Marl-1</strain>
    </source>
</reference>
<protein>
    <submittedName>
        <fullName evidence="2">Uncharacterized protein</fullName>
    </submittedName>
</protein>
<evidence type="ECO:0000313" key="2">
    <source>
        <dbReference type="EMBL" id="KAF7392882.1"/>
    </source>
</evidence>
<dbReference type="Proteomes" id="UP000614350">
    <property type="component" value="Unassembled WGS sequence"/>
</dbReference>
<proteinExistence type="predicted"/>
<dbReference type="AlphaFoldDB" id="A0A834N1F1"/>
<evidence type="ECO:0000256" key="1">
    <source>
        <dbReference type="SAM" id="MobiDB-lite"/>
    </source>
</evidence>
<accession>A0A834N1F1</accession>
<keyword evidence="3" id="KW-1185">Reference proteome</keyword>
<feature type="compositionally biased region" description="Acidic residues" evidence="1">
    <location>
        <begin position="50"/>
        <end position="87"/>
    </location>
</feature>
<feature type="region of interest" description="Disordered" evidence="1">
    <location>
        <begin position="39"/>
        <end position="87"/>
    </location>
</feature>
<evidence type="ECO:0000313" key="3">
    <source>
        <dbReference type="Proteomes" id="UP000614350"/>
    </source>
</evidence>
<sequence length="87" mass="9751">MCVKAVEENEDDKVVNVIINYFSGRAYALYDNGYNIIDNDPVMKPAINNDCDDDDDDDDDDYDADDDGNGDGDGDDDNDDDDDYTYV</sequence>
<gene>
    <name evidence="2" type="ORF">HZH66_008715</name>
</gene>
<name>A0A834N1F1_VESVU</name>
<dbReference type="EMBL" id="JACSEA010000009">
    <property type="protein sequence ID" value="KAF7392882.1"/>
    <property type="molecule type" value="Genomic_DNA"/>
</dbReference>
<organism evidence="2 3">
    <name type="scientific">Vespula vulgaris</name>
    <name type="common">Yellow jacket</name>
    <name type="synonym">Wasp</name>
    <dbReference type="NCBI Taxonomy" id="7454"/>
    <lineage>
        <taxon>Eukaryota</taxon>
        <taxon>Metazoa</taxon>
        <taxon>Ecdysozoa</taxon>
        <taxon>Arthropoda</taxon>
        <taxon>Hexapoda</taxon>
        <taxon>Insecta</taxon>
        <taxon>Pterygota</taxon>
        <taxon>Neoptera</taxon>
        <taxon>Endopterygota</taxon>
        <taxon>Hymenoptera</taxon>
        <taxon>Apocrita</taxon>
        <taxon>Aculeata</taxon>
        <taxon>Vespoidea</taxon>
        <taxon>Vespidae</taxon>
        <taxon>Vespinae</taxon>
        <taxon>Vespula</taxon>
    </lineage>
</organism>